<dbReference type="InterPro" id="IPR013799">
    <property type="entry name" value="STAT_TF_prot_interaction"/>
</dbReference>
<dbReference type="Gene3D" id="3.30.505.10">
    <property type="entry name" value="SH2 domain"/>
    <property type="match status" value="1"/>
</dbReference>
<dbReference type="GO" id="GO:0003677">
    <property type="term" value="F:DNA binding"/>
    <property type="evidence" value="ECO:0007669"/>
    <property type="project" value="UniProtKB-KW"/>
</dbReference>
<dbReference type="FunFam" id="1.10.238.10:FF:000012">
    <property type="entry name" value="Signal transducer and activator of transcription"/>
    <property type="match status" value="1"/>
</dbReference>
<organism evidence="17 18">
    <name type="scientific">Aldrovandia affinis</name>
    <dbReference type="NCBI Taxonomy" id="143900"/>
    <lineage>
        <taxon>Eukaryota</taxon>
        <taxon>Metazoa</taxon>
        <taxon>Chordata</taxon>
        <taxon>Craniata</taxon>
        <taxon>Vertebrata</taxon>
        <taxon>Euteleostomi</taxon>
        <taxon>Actinopterygii</taxon>
        <taxon>Neopterygii</taxon>
        <taxon>Teleostei</taxon>
        <taxon>Notacanthiformes</taxon>
        <taxon>Halosauridae</taxon>
        <taxon>Aldrovandia</taxon>
    </lineage>
</organism>
<dbReference type="GO" id="GO:0005737">
    <property type="term" value="C:cytoplasm"/>
    <property type="evidence" value="ECO:0007669"/>
    <property type="project" value="UniProtKB-SubCell"/>
</dbReference>
<dbReference type="InterPro" id="IPR048988">
    <property type="entry name" value="STAT_linker"/>
</dbReference>
<evidence type="ECO:0000256" key="1">
    <source>
        <dbReference type="ARBA" id="ARBA00004123"/>
    </source>
</evidence>
<dbReference type="FunFam" id="3.30.505.10:FF:000003">
    <property type="entry name" value="Signal transducer and activator of transcription"/>
    <property type="match status" value="1"/>
</dbReference>
<dbReference type="Pfam" id="PF01017">
    <property type="entry name" value="STAT_alpha"/>
    <property type="match status" value="1"/>
</dbReference>
<comment type="caution">
    <text evidence="17">The sequence shown here is derived from an EMBL/GenBank/DDBJ whole genome shotgun (WGS) entry which is preliminary data.</text>
</comment>
<dbReference type="InterPro" id="IPR001217">
    <property type="entry name" value="STAT"/>
</dbReference>
<dbReference type="SUPFAM" id="SSF55550">
    <property type="entry name" value="SH2 domain"/>
    <property type="match status" value="1"/>
</dbReference>
<name>A0AAD7RMX9_9TELE</name>
<dbReference type="Pfam" id="PF02865">
    <property type="entry name" value="STAT_int"/>
    <property type="match status" value="1"/>
</dbReference>
<evidence type="ECO:0000256" key="8">
    <source>
        <dbReference type="ARBA" id="ARBA00023125"/>
    </source>
</evidence>
<keyword evidence="11 13" id="KW-0539">Nucleus</keyword>
<proteinExistence type="inferred from homology"/>
<dbReference type="Gene3D" id="1.20.1050.20">
    <property type="entry name" value="STAT transcription factor, all-alpha domain"/>
    <property type="match status" value="1"/>
</dbReference>
<evidence type="ECO:0000256" key="2">
    <source>
        <dbReference type="ARBA" id="ARBA00004496"/>
    </source>
</evidence>
<dbReference type="Pfam" id="PF00017">
    <property type="entry name" value="SH2"/>
    <property type="match status" value="1"/>
</dbReference>
<dbReference type="FunFam" id="1.20.1050.20:FF:000001">
    <property type="entry name" value="Signal transducer and activator of transcription"/>
    <property type="match status" value="1"/>
</dbReference>
<sequence length="979" mass="111210">MAQWEKIKHLDAQHLEKVSKLYEGSPEFPMDVRQYLAQWIEGQDWLSASKDPYAASLLFQVLLENLDHQQGRFAQEQEGESFLILHKFRGFKHNFQEKYQEEPCKLADIILWYLNEEKEILQSAQLAEQVQSLQVQENSMEDDSQRNIERKMSELRKKVQDMEHNIRFFEDRQDEFYFKYQTRAMGEQTEILKLRLLLNDLDKSRKDVLSGMGALLEAAEELLGVLVRDELNEWQRRQQSSCIGAPEEICLNQLESWFTLGAQCLFQLRNFLCKIDELQGKVEYERDPFLSQKPGLERRLNSLLTELLKSAFVVETQPAMPQGKQGKRHQVKGPLVLQTNKQFSVRTRLLAKVPELNHAIKVTVSIDGDAPQVNGFRRFNLLGDSSKVLDMAESTSGGMVADFRYLKLKEQKAGGGRGGNDSFTTKARTQDEEQVQHLLQMFLSVTEELHIFNFETVFELHGLSVTLLASSLPVVIISNESQQQNAWASVLWFNMLCSDTKDVGFFGSSPVATWPQLAQVLNWQFLSTTKRGLNDDQLNMIAQKLFGKQQSYEACRIPWARFSKEMFAGNNFTFWAWIDGILDLVKTYFENLWNDGCIMGFVSKVRTDKLLKRKPTGTFLLRFSESTKDGGITFSWVEHYLDDGEETANIRSVTPFTEKQLSQVPFAEIIRNYFIVNSKDVHEYPLTFLYPNIPKGAAFGKHYTVKNGAYNPFLDYLQKMFLFMSEVNTLEAKSPMNTLSDPEAMAAPVDGPCVPHSAEAAVYIVQQCRDSTVSWSHPWPLSAPTPSSLPTENSSPSNILVGEPVDSNLLPSRCPAPDDPEPSPDDLEPSPDDLEPSLDDLELSLDLETSLNDLEPSPDDPEPSLDDLEPSPDDLEPSRRPGALPQRPEPSSTTWRPPQPGDLLDDLEPSLDLETSLNDLEPSLDLETSLNDLEPSLDLETSRGLQDFLLNANDPMMTSDEYIRGAEEQAAAAHSDFIW</sequence>
<feature type="coiled-coil region" evidence="14">
    <location>
        <begin position="123"/>
        <end position="172"/>
    </location>
</feature>
<gene>
    <name evidence="17" type="ORF">AAFF_G00158640</name>
</gene>
<dbReference type="Gene3D" id="2.60.40.630">
    <property type="entry name" value="STAT transcription factor, DNA-binding domain"/>
    <property type="match status" value="1"/>
</dbReference>
<dbReference type="InterPro" id="IPR036535">
    <property type="entry name" value="STAT_N_sf"/>
</dbReference>
<dbReference type="Gene3D" id="1.10.238.10">
    <property type="entry name" value="EF-hand"/>
    <property type="match status" value="1"/>
</dbReference>
<evidence type="ECO:0000256" key="14">
    <source>
        <dbReference type="SAM" id="Coils"/>
    </source>
</evidence>
<dbReference type="InterPro" id="IPR000980">
    <property type="entry name" value="SH2"/>
</dbReference>
<evidence type="ECO:0000256" key="11">
    <source>
        <dbReference type="ARBA" id="ARBA00023242"/>
    </source>
</evidence>
<dbReference type="InterPro" id="IPR013800">
    <property type="entry name" value="STAT_TF_alpha"/>
</dbReference>
<protein>
    <recommendedName>
        <fullName evidence="13">Signal transducer and activator of transcription</fullName>
    </recommendedName>
</protein>
<keyword evidence="14" id="KW-0175">Coiled coil</keyword>
<keyword evidence="18" id="KW-1185">Reference proteome</keyword>
<dbReference type="EMBL" id="JAINUG010000214">
    <property type="protein sequence ID" value="KAJ8387241.1"/>
    <property type="molecule type" value="Genomic_DNA"/>
</dbReference>
<dbReference type="SUPFAM" id="SSF47655">
    <property type="entry name" value="STAT"/>
    <property type="match status" value="1"/>
</dbReference>
<evidence type="ECO:0000256" key="7">
    <source>
        <dbReference type="ARBA" id="ARBA00023015"/>
    </source>
</evidence>
<dbReference type="SMART" id="SM00964">
    <property type="entry name" value="STAT_int"/>
    <property type="match status" value="1"/>
</dbReference>
<dbReference type="Gene3D" id="1.10.532.10">
    <property type="entry name" value="STAT transcription factor, N-terminal domain"/>
    <property type="match status" value="1"/>
</dbReference>
<dbReference type="InterPro" id="IPR008967">
    <property type="entry name" value="p53-like_TF_DNA-bd_sf"/>
</dbReference>
<evidence type="ECO:0000256" key="6">
    <source>
        <dbReference type="ARBA" id="ARBA00022999"/>
    </source>
</evidence>
<dbReference type="Proteomes" id="UP001221898">
    <property type="component" value="Unassembled WGS sequence"/>
</dbReference>
<dbReference type="GO" id="GO:0019221">
    <property type="term" value="P:cytokine-mediated signaling pathway"/>
    <property type="evidence" value="ECO:0007669"/>
    <property type="project" value="UniProtKB-ARBA"/>
</dbReference>
<keyword evidence="4 13" id="KW-0963">Cytoplasm</keyword>
<dbReference type="PANTHER" id="PTHR11801">
    <property type="entry name" value="SIGNAL TRANSDUCER AND ACTIVATOR OF TRANSCRIPTION"/>
    <property type="match status" value="1"/>
</dbReference>
<feature type="region of interest" description="Disordered" evidence="15">
    <location>
        <begin position="851"/>
        <end position="908"/>
    </location>
</feature>
<evidence type="ECO:0000256" key="9">
    <source>
        <dbReference type="ARBA" id="ARBA00023159"/>
    </source>
</evidence>
<feature type="compositionally biased region" description="Acidic residues" evidence="15">
    <location>
        <begin position="818"/>
        <end position="838"/>
    </location>
</feature>
<dbReference type="InterPro" id="IPR013801">
    <property type="entry name" value="STAT_TF_DNA-bd"/>
</dbReference>
<evidence type="ECO:0000256" key="13">
    <source>
        <dbReference type="RuleBase" id="RU046415"/>
    </source>
</evidence>
<dbReference type="GO" id="GO:0005634">
    <property type="term" value="C:nucleus"/>
    <property type="evidence" value="ECO:0007669"/>
    <property type="project" value="UniProtKB-SubCell"/>
</dbReference>
<evidence type="ECO:0000256" key="3">
    <source>
        <dbReference type="ARBA" id="ARBA00005586"/>
    </source>
</evidence>
<dbReference type="InterPro" id="IPR036860">
    <property type="entry name" value="SH2_dom_sf"/>
</dbReference>
<dbReference type="Pfam" id="PF21354">
    <property type="entry name" value="STAT_linker"/>
    <property type="match status" value="1"/>
</dbReference>
<dbReference type="PROSITE" id="PS50001">
    <property type="entry name" value="SH2"/>
    <property type="match status" value="1"/>
</dbReference>
<evidence type="ECO:0000256" key="5">
    <source>
        <dbReference type="ARBA" id="ARBA00022553"/>
    </source>
</evidence>
<reference evidence="17" key="1">
    <citation type="journal article" date="2023" name="Science">
        <title>Genome structures resolve the early diversification of teleost fishes.</title>
        <authorList>
            <person name="Parey E."/>
            <person name="Louis A."/>
            <person name="Montfort J."/>
            <person name="Bouchez O."/>
            <person name="Roques C."/>
            <person name="Iampietro C."/>
            <person name="Lluch J."/>
            <person name="Castinel A."/>
            <person name="Donnadieu C."/>
            <person name="Desvignes T."/>
            <person name="Floi Bucao C."/>
            <person name="Jouanno E."/>
            <person name="Wen M."/>
            <person name="Mejri S."/>
            <person name="Dirks R."/>
            <person name="Jansen H."/>
            <person name="Henkel C."/>
            <person name="Chen W.J."/>
            <person name="Zahm M."/>
            <person name="Cabau C."/>
            <person name="Klopp C."/>
            <person name="Thompson A.W."/>
            <person name="Robinson-Rechavi M."/>
            <person name="Braasch I."/>
            <person name="Lecointre G."/>
            <person name="Bobe J."/>
            <person name="Postlethwait J.H."/>
            <person name="Berthelot C."/>
            <person name="Roest Crollius H."/>
            <person name="Guiguen Y."/>
        </authorList>
    </citation>
    <scope>NUCLEOTIDE SEQUENCE</scope>
    <source>
        <strain evidence="17">NC1722</strain>
    </source>
</reference>
<evidence type="ECO:0000313" key="18">
    <source>
        <dbReference type="Proteomes" id="UP001221898"/>
    </source>
</evidence>
<dbReference type="AlphaFoldDB" id="A0AAD7RMX9"/>
<feature type="domain" description="SH2" evidence="16">
    <location>
        <begin position="593"/>
        <end position="743"/>
    </location>
</feature>
<comment type="subcellular location">
    <subcellularLocation>
        <location evidence="2 13">Cytoplasm</location>
    </subcellularLocation>
    <subcellularLocation>
        <location evidence="1 13">Nucleus</location>
    </subcellularLocation>
</comment>
<accession>A0AAD7RMX9</accession>
<dbReference type="SUPFAM" id="SSF49417">
    <property type="entry name" value="p53-like transcription factors"/>
    <property type="match status" value="1"/>
</dbReference>
<evidence type="ECO:0000256" key="4">
    <source>
        <dbReference type="ARBA" id="ARBA00022490"/>
    </source>
</evidence>
<dbReference type="Pfam" id="PF02864">
    <property type="entry name" value="STAT_bind"/>
    <property type="match status" value="1"/>
</dbReference>
<dbReference type="SUPFAM" id="SSF48092">
    <property type="entry name" value="Transcription factor STAT-4 N-domain"/>
    <property type="match status" value="1"/>
</dbReference>
<evidence type="ECO:0000256" key="12">
    <source>
        <dbReference type="PROSITE-ProRule" id="PRU00191"/>
    </source>
</evidence>
<keyword evidence="10 13" id="KW-0804">Transcription</keyword>
<dbReference type="InterPro" id="IPR012345">
    <property type="entry name" value="STAT_TF_DNA-bd_N"/>
</dbReference>
<feature type="compositionally biased region" description="Acidic residues" evidence="15">
    <location>
        <begin position="856"/>
        <end position="875"/>
    </location>
</feature>
<keyword evidence="8 13" id="KW-0238">DNA-binding</keyword>
<comment type="similarity">
    <text evidence="3 13">Belongs to the transcription factor STAT family.</text>
</comment>
<keyword evidence="6 12" id="KW-0727">SH2 domain</keyword>
<evidence type="ECO:0000259" key="16">
    <source>
        <dbReference type="PROSITE" id="PS50001"/>
    </source>
</evidence>
<dbReference type="GO" id="GO:0003700">
    <property type="term" value="F:DNA-binding transcription factor activity"/>
    <property type="evidence" value="ECO:0007669"/>
    <property type="project" value="InterPro"/>
</dbReference>
<evidence type="ECO:0000256" key="15">
    <source>
        <dbReference type="SAM" id="MobiDB-lite"/>
    </source>
</evidence>
<keyword evidence="7 13" id="KW-0805">Transcription regulation</keyword>
<dbReference type="InterPro" id="IPR015988">
    <property type="entry name" value="STAT_TF_CC"/>
</dbReference>
<evidence type="ECO:0000256" key="10">
    <source>
        <dbReference type="ARBA" id="ARBA00023163"/>
    </source>
</evidence>
<evidence type="ECO:0000313" key="17">
    <source>
        <dbReference type="EMBL" id="KAJ8387241.1"/>
    </source>
</evidence>
<keyword evidence="5 13" id="KW-0597">Phosphoprotein</keyword>
<feature type="region of interest" description="Disordered" evidence="15">
    <location>
        <begin position="783"/>
        <end position="838"/>
    </location>
</feature>
<keyword evidence="9 13" id="KW-0010">Activator</keyword>